<evidence type="ECO:0000256" key="4">
    <source>
        <dbReference type="ARBA" id="ARBA00022801"/>
    </source>
</evidence>
<dbReference type="GO" id="GO:0004252">
    <property type="term" value="F:serine-type endopeptidase activity"/>
    <property type="evidence" value="ECO:0007669"/>
    <property type="project" value="InterPro"/>
</dbReference>
<dbReference type="GO" id="GO:0051117">
    <property type="term" value="F:ATPase binding"/>
    <property type="evidence" value="ECO:0007669"/>
    <property type="project" value="TreeGrafter"/>
</dbReference>
<dbReference type="Gene3D" id="3.90.226.10">
    <property type="entry name" value="2-enoyl-CoA Hydratase, Chain A, domain 1"/>
    <property type="match status" value="1"/>
</dbReference>
<dbReference type="Proteomes" id="UP001290462">
    <property type="component" value="Unassembled WGS sequence"/>
</dbReference>
<keyword evidence="5" id="KW-0720">Serine protease</keyword>
<dbReference type="InterPro" id="IPR029045">
    <property type="entry name" value="ClpP/crotonase-like_dom_sf"/>
</dbReference>
<accession>A0AAW9K4P7</accession>
<dbReference type="GO" id="GO:0004176">
    <property type="term" value="F:ATP-dependent peptidase activity"/>
    <property type="evidence" value="ECO:0007669"/>
    <property type="project" value="InterPro"/>
</dbReference>
<dbReference type="AlphaFoldDB" id="A0AAW9K4P7"/>
<evidence type="ECO:0000256" key="1">
    <source>
        <dbReference type="ARBA" id="ARBA00007039"/>
    </source>
</evidence>
<dbReference type="PRINTS" id="PR00127">
    <property type="entry name" value="CLPPROTEASEP"/>
</dbReference>
<dbReference type="CDD" id="cd07016">
    <property type="entry name" value="S14_ClpP_1"/>
    <property type="match status" value="1"/>
</dbReference>
<name>A0AAW9K4P7_CARML</name>
<keyword evidence="2" id="KW-0963">Cytoplasm</keyword>
<dbReference type="GO" id="GO:0009368">
    <property type="term" value="C:endopeptidase Clp complex"/>
    <property type="evidence" value="ECO:0007669"/>
    <property type="project" value="TreeGrafter"/>
</dbReference>
<dbReference type="PANTHER" id="PTHR10381:SF70">
    <property type="entry name" value="ATP-DEPENDENT CLP PROTEASE PROTEOLYTIC SUBUNIT"/>
    <property type="match status" value="1"/>
</dbReference>
<evidence type="ECO:0000256" key="6">
    <source>
        <dbReference type="RuleBase" id="RU003567"/>
    </source>
</evidence>
<evidence type="ECO:0000313" key="8">
    <source>
        <dbReference type="Proteomes" id="UP001290462"/>
    </source>
</evidence>
<organism evidence="7 8">
    <name type="scientific">Carnobacterium maltaromaticum</name>
    <name type="common">Carnobacterium piscicola</name>
    <dbReference type="NCBI Taxonomy" id="2751"/>
    <lineage>
        <taxon>Bacteria</taxon>
        <taxon>Bacillati</taxon>
        <taxon>Bacillota</taxon>
        <taxon>Bacilli</taxon>
        <taxon>Lactobacillales</taxon>
        <taxon>Carnobacteriaceae</taxon>
        <taxon>Carnobacterium</taxon>
    </lineage>
</organism>
<dbReference type="InterPro" id="IPR023562">
    <property type="entry name" value="ClpP/TepA"/>
</dbReference>
<reference evidence="7" key="1">
    <citation type="submission" date="2023-08" db="EMBL/GenBank/DDBJ databases">
        <title>Genomic characterization of piscicolin 126 produced by Carnobacterium maltaromaticum CM22 strain isolated from salmon (Salmo salar).</title>
        <authorList>
            <person name="Gonzalez-Gragera E."/>
            <person name="Garcia-Lopez J.D."/>
            <person name="Teso-Perez C."/>
            <person name="Gimenez-Hernandez I."/>
            <person name="Peralta-Sanchez J.M."/>
            <person name="Valdivia E."/>
            <person name="Montalban-Lopez M."/>
            <person name="Martin-Platero A.M."/>
            <person name="Banos A."/>
            <person name="Martinez-Bueno M."/>
        </authorList>
    </citation>
    <scope>NUCLEOTIDE SEQUENCE</scope>
    <source>
        <strain evidence="7">CM22</strain>
    </source>
</reference>
<dbReference type="GO" id="GO:0006515">
    <property type="term" value="P:protein quality control for misfolded or incompletely synthesized proteins"/>
    <property type="evidence" value="ECO:0007669"/>
    <property type="project" value="TreeGrafter"/>
</dbReference>
<proteinExistence type="inferred from homology"/>
<dbReference type="NCBIfam" id="NF045542">
    <property type="entry name" value="Clp_rel_HeadMat"/>
    <property type="match status" value="1"/>
</dbReference>
<dbReference type="EMBL" id="JAVBVO010000028">
    <property type="protein sequence ID" value="MDZ5760770.1"/>
    <property type="molecule type" value="Genomic_DNA"/>
</dbReference>
<gene>
    <name evidence="7" type="ORF">RAK27_19175</name>
</gene>
<evidence type="ECO:0000256" key="3">
    <source>
        <dbReference type="ARBA" id="ARBA00022670"/>
    </source>
</evidence>
<comment type="similarity">
    <text evidence="1 6">Belongs to the peptidase S14 family.</text>
</comment>
<dbReference type="PANTHER" id="PTHR10381">
    <property type="entry name" value="ATP-DEPENDENT CLP PROTEASE PROTEOLYTIC SUBUNIT"/>
    <property type="match status" value="1"/>
</dbReference>
<dbReference type="RefSeq" id="WP_322809920.1">
    <property type="nucleotide sequence ID" value="NZ_JAVBVO010000028.1"/>
</dbReference>
<protein>
    <recommendedName>
        <fullName evidence="6">ATP-dependent Clp protease proteolytic subunit</fullName>
    </recommendedName>
</protein>
<keyword evidence="3 7" id="KW-0645">Protease</keyword>
<dbReference type="Pfam" id="PF00574">
    <property type="entry name" value="CLP_protease"/>
    <property type="match status" value="1"/>
</dbReference>
<comment type="caution">
    <text evidence="7">The sequence shown here is derived from an EMBL/GenBank/DDBJ whole genome shotgun (WGS) entry which is preliminary data.</text>
</comment>
<evidence type="ECO:0000256" key="2">
    <source>
        <dbReference type="ARBA" id="ARBA00022490"/>
    </source>
</evidence>
<evidence type="ECO:0000256" key="5">
    <source>
        <dbReference type="ARBA" id="ARBA00022825"/>
    </source>
</evidence>
<dbReference type="SUPFAM" id="SSF52096">
    <property type="entry name" value="ClpP/crotonase"/>
    <property type="match status" value="1"/>
</dbReference>
<keyword evidence="4 7" id="KW-0378">Hydrolase</keyword>
<evidence type="ECO:0000313" key="7">
    <source>
        <dbReference type="EMBL" id="MDZ5760770.1"/>
    </source>
</evidence>
<dbReference type="InterPro" id="IPR001907">
    <property type="entry name" value="ClpP"/>
</dbReference>
<sequence length="244" mass="26890">MKRQKIEGKLSVMAQAKETNELTLVLHGDIGPSEYWYDVSLKGIKRALQGKEFNTLNVHINSNGGDVFESIAIANYFKELDATIIIHIDAIAASGGSIIAMAGDKVLMPSNTMMMIHNAWTFAAGNAKELRKVADDLDKIGTSFSTTYLERFVGTEEELQILLDNETLMTAQECVDLGFADEIKVIANEKPEDTVDAKANIFNKYQGNRTQTGAASADKPEESNVFKNLLELFIGGNNNDDEKY</sequence>